<feature type="transmembrane region" description="Helical" evidence="1">
    <location>
        <begin position="9"/>
        <end position="30"/>
    </location>
</feature>
<accession>A0ABQ6MGB1</accession>
<reference evidence="2 3" key="1">
    <citation type="journal article" date="2023" name="Commun. Biol.">
        <title>Genome analysis of Parmales, the sister group of diatoms, reveals the evolutionary specialization of diatoms from phago-mixotrophs to photoautotrophs.</title>
        <authorList>
            <person name="Ban H."/>
            <person name="Sato S."/>
            <person name="Yoshikawa S."/>
            <person name="Yamada K."/>
            <person name="Nakamura Y."/>
            <person name="Ichinomiya M."/>
            <person name="Sato N."/>
            <person name="Blanc-Mathieu R."/>
            <person name="Endo H."/>
            <person name="Kuwata A."/>
            <person name="Ogata H."/>
        </authorList>
    </citation>
    <scope>NUCLEOTIDE SEQUENCE [LARGE SCALE GENOMIC DNA]</scope>
</reference>
<gene>
    <name evidence="2" type="ORF">TeGR_g9889</name>
</gene>
<evidence type="ECO:0000313" key="3">
    <source>
        <dbReference type="Proteomes" id="UP001165060"/>
    </source>
</evidence>
<keyword evidence="1" id="KW-1133">Transmembrane helix</keyword>
<sequence>MGLQYDDAAWAYFALSALSIFLLPSCYSILSTLYRVLRPKGAEEIGAVARTSAEKQKRAKILANARADPVLSSGFFRAQLAVTAALAVVFAYVLVNIKEDGIISSFDPYRILDLEQGAEAKEIKQ</sequence>
<keyword evidence="1" id="KW-0472">Membrane</keyword>
<keyword evidence="1" id="KW-0812">Transmembrane</keyword>
<name>A0ABQ6MGB1_9STRA</name>
<feature type="transmembrane region" description="Helical" evidence="1">
    <location>
        <begin position="76"/>
        <end position="95"/>
    </location>
</feature>
<proteinExistence type="predicted"/>
<feature type="non-terminal residue" evidence="2">
    <location>
        <position position="125"/>
    </location>
</feature>
<dbReference type="EMBL" id="BRYB01005543">
    <property type="protein sequence ID" value="GMI25752.1"/>
    <property type="molecule type" value="Genomic_DNA"/>
</dbReference>
<evidence type="ECO:0000313" key="2">
    <source>
        <dbReference type="EMBL" id="GMI25752.1"/>
    </source>
</evidence>
<dbReference type="Proteomes" id="UP001165060">
    <property type="component" value="Unassembled WGS sequence"/>
</dbReference>
<evidence type="ECO:0000256" key="1">
    <source>
        <dbReference type="SAM" id="Phobius"/>
    </source>
</evidence>
<organism evidence="2 3">
    <name type="scientific">Tetraparma gracilis</name>
    <dbReference type="NCBI Taxonomy" id="2962635"/>
    <lineage>
        <taxon>Eukaryota</taxon>
        <taxon>Sar</taxon>
        <taxon>Stramenopiles</taxon>
        <taxon>Ochrophyta</taxon>
        <taxon>Bolidophyceae</taxon>
        <taxon>Parmales</taxon>
        <taxon>Triparmaceae</taxon>
        <taxon>Tetraparma</taxon>
    </lineage>
</organism>
<protein>
    <submittedName>
        <fullName evidence="2">Uncharacterized protein</fullName>
    </submittedName>
</protein>
<keyword evidence="3" id="KW-1185">Reference proteome</keyword>
<comment type="caution">
    <text evidence="2">The sequence shown here is derived from an EMBL/GenBank/DDBJ whole genome shotgun (WGS) entry which is preliminary data.</text>
</comment>